<dbReference type="GO" id="GO:0007264">
    <property type="term" value="P:small GTPase-mediated signal transduction"/>
    <property type="evidence" value="ECO:0007669"/>
    <property type="project" value="InterPro"/>
</dbReference>
<feature type="signal peptide" evidence="7">
    <location>
        <begin position="1"/>
        <end position="21"/>
    </location>
</feature>
<dbReference type="CDD" id="cd08695">
    <property type="entry name" value="C2_Dock-B"/>
    <property type="match status" value="1"/>
</dbReference>
<feature type="domain" description="C2 DOCK-type" evidence="9">
    <location>
        <begin position="461"/>
        <end position="633"/>
    </location>
</feature>
<feature type="chain" id="PRO_5035948670" description="Dedicator of cytokinesis 4b" evidence="7">
    <location>
        <begin position="22"/>
        <end position="907"/>
    </location>
</feature>
<keyword evidence="4" id="KW-0597">Phosphoprotein</keyword>
<gene>
    <name evidence="10" type="ORF">HF521_007741</name>
</gene>
<dbReference type="InterPro" id="IPR042455">
    <property type="entry name" value="DOCK_N_sub1"/>
</dbReference>
<dbReference type="PANTHER" id="PTHR45653:SF7">
    <property type="entry name" value="DEDICATOR OF CYTOKINESIS PROTEIN 4"/>
    <property type="match status" value="1"/>
</dbReference>
<evidence type="ECO:0000313" key="11">
    <source>
        <dbReference type="Proteomes" id="UP000606274"/>
    </source>
</evidence>
<dbReference type="PROSITE" id="PS50002">
    <property type="entry name" value="SH3"/>
    <property type="match status" value="1"/>
</dbReference>
<evidence type="ECO:0000256" key="4">
    <source>
        <dbReference type="ARBA" id="ARBA00022553"/>
    </source>
</evidence>
<dbReference type="GO" id="GO:0005737">
    <property type="term" value="C:cytoplasm"/>
    <property type="evidence" value="ECO:0007669"/>
    <property type="project" value="UniProtKB-SubCell"/>
</dbReference>
<dbReference type="InterPro" id="IPR001452">
    <property type="entry name" value="SH3_domain"/>
</dbReference>
<keyword evidence="2 5" id="KW-0728">SH3 domain</keyword>
<dbReference type="Pfam" id="PF14429">
    <property type="entry name" value="DOCK-C2"/>
    <property type="match status" value="1"/>
</dbReference>
<dbReference type="Gene3D" id="1.20.1270.350">
    <property type="entry name" value="Dedicator of cytokinesis N-terminal subdomain"/>
    <property type="match status" value="1"/>
</dbReference>
<dbReference type="InterPro" id="IPR037811">
    <property type="entry name" value="C2_Dock-B"/>
</dbReference>
<evidence type="ECO:0000256" key="6">
    <source>
        <dbReference type="PROSITE-ProRule" id="PRU00983"/>
    </source>
</evidence>
<evidence type="ECO:0000256" key="2">
    <source>
        <dbReference type="ARBA" id="ARBA00022443"/>
    </source>
</evidence>
<comment type="similarity">
    <text evidence="6">Belongs to the DOCK family.</text>
</comment>
<evidence type="ECO:0000259" key="9">
    <source>
        <dbReference type="PROSITE" id="PS51650"/>
    </source>
</evidence>
<evidence type="ECO:0000256" key="3">
    <source>
        <dbReference type="ARBA" id="ARBA00022490"/>
    </source>
</evidence>
<evidence type="ECO:0008006" key="12">
    <source>
        <dbReference type="Google" id="ProtNLM"/>
    </source>
</evidence>
<dbReference type="Gene3D" id="2.30.30.40">
    <property type="entry name" value="SH3 Domains"/>
    <property type="match status" value="1"/>
</dbReference>
<dbReference type="GO" id="GO:0060326">
    <property type="term" value="P:cell chemotaxis"/>
    <property type="evidence" value="ECO:0007669"/>
    <property type="project" value="TreeGrafter"/>
</dbReference>
<name>A0A8T0ASG0_SILME</name>
<proteinExistence type="inferred from homology"/>
<comment type="caution">
    <text evidence="10">The sequence shown here is derived from an EMBL/GenBank/DDBJ whole genome shotgun (WGS) entry which is preliminary data.</text>
</comment>
<evidence type="ECO:0000256" key="7">
    <source>
        <dbReference type="SAM" id="SignalP"/>
    </source>
</evidence>
<dbReference type="FunFam" id="1.20.1270.350:FF:000001">
    <property type="entry name" value="dedicator of cytokinesis protein 4"/>
    <property type="match status" value="1"/>
</dbReference>
<dbReference type="AlphaFoldDB" id="A0A8T0ASG0"/>
<dbReference type="FunFam" id="2.60.40.150:FF:000045">
    <property type="entry name" value="Dedicator of cytokinesis protein 4"/>
    <property type="match status" value="1"/>
</dbReference>
<evidence type="ECO:0000259" key="8">
    <source>
        <dbReference type="PROSITE" id="PS50002"/>
    </source>
</evidence>
<dbReference type="PANTHER" id="PTHR45653">
    <property type="entry name" value="DEDICATOR OF CYTOKINESIS"/>
    <property type="match status" value="1"/>
</dbReference>
<dbReference type="Pfam" id="PF16172">
    <property type="entry name" value="DOCK_N"/>
    <property type="match status" value="1"/>
</dbReference>
<dbReference type="SUPFAM" id="SSF50044">
    <property type="entry name" value="SH3-domain"/>
    <property type="match status" value="1"/>
</dbReference>
<dbReference type="GO" id="GO:0005085">
    <property type="term" value="F:guanyl-nucleotide exchange factor activity"/>
    <property type="evidence" value="ECO:0007669"/>
    <property type="project" value="InterPro"/>
</dbReference>
<comment type="subcellular location">
    <subcellularLocation>
        <location evidence="1">Cytoplasm</location>
    </subcellularLocation>
</comment>
<dbReference type="InterPro" id="IPR035892">
    <property type="entry name" value="C2_domain_sf"/>
</dbReference>
<reference evidence="10" key="1">
    <citation type="submission" date="2020-08" db="EMBL/GenBank/DDBJ databases">
        <title>Chromosome-level assembly of Southern catfish (Silurus meridionalis) provides insights into visual adaptation to the nocturnal and benthic lifestyles.</title>
        <authorList>
            <person name="Zhang Y."/>
            <person name="Wang D."/>
            <person name="Peng Z."/>
        </authorList>
    </citation>
    <scope>NUCLEOTIDE SEQUENCE</scope>
    <source>
        <strain evidence="10">SWU-2019-XX</strain>
        <tissue evidence="10">Muscle</tissue>
    </source>
</reference>
<dbReference type="Pfam" id="PF23554">
    <property type="entry name" value="TPR_DOCK"/>
    <property type="match status" value="1"/>
</dbReference>
<evidence type="ECO:0000256" key="1">
    <source>
        <dbReference type="ARBA" id="ARBA00004496"/>
    </source>
</evidence>
<dbReference type="Gene3D" id="2.60.40.150">
    <property type="entry name" value="C2 domain"/>
    <property type="match status" value="1"/>
</dbReference>
<dbReference type="InterPro" id="IPR036028">
    <property type="entry name" value="SH3-like_dom_sf"/>
</dbReference>
<organism evidence="10 11">
    <name type="scientific">Silurus meridionalis</name>
    <name type="common">Southern catfish</name>
    <name type="synonym">Silurus soldatovi meridionalis</name>
    <dbReference type="NCBI Taxonomy" id="175797"/>
    <lineage>
        <taxon>Eukaryota</taxon>
        <taxon>Metazoa</taxon>
        <taxon>Chordata</taxon>
        <taxon>Craniata</taxon>
        <taxon>Vertebrata</taxon>
        <taxon>Euteleostomi</taxon>
        <taxon>Actinopterygii</taxon>
        <taxon>Neopterygii</taxon>
        <taxon>Teleostei</taxon>
        <taxon>Ostariophysi</taxon>
        <taxon>Siluriformes</taxon>
        <taxon>Siluridae</taxon>
        <taxon>Silurus</taxon>
    </lineage>
</organism>
<dbReference type="GO" id="GO:0031267">
    <property type="term" value="F:small GTPase binding"/>
    <property type="evidence" value="ECO:0007669"/>
    <property type="project" value="TreeGrafter"/>
</dbReference>
<keyword evidence="11" id="KW-1185">Reference proteome</keyword>
<keyword evidence="7" id="KW-0732">Signal</keyword>
<dbReference type="CDD" id="cd12049">
    <property type="entry name" value="SH3_DOCK4_B"/>
    <property type="match status" value="1"/>
</dbReference>
<accession>A0A8T0ASG0</accession>
<dbReference type="InterPro" id="IPR035769">
    <property type="entry name" value="DOCK4_SH3"/>
</dbReference>
<dbReference type="InterPro" id="IPR027007">
    <property type="entry name" value="C2_DOCK-type_domain"/>
</dbReference>
<dbReference type="FunFam" id="2.30.30.40:FF:000057">
    <property type="entry name" value="Dedicator of cytokinesis protein 4"/>
    <property type="match status" value="1"/>
</dbReference>
<dbReference type="InterPro" id="IPR026791">
    <property type="entry name" value="DOCK"/>
</dbReference>
<evidence type="ECO:0000256" key="5">
    <source>
        <dbReference type="PROSITE-ProRule" id="PRU00192"/>
    </source>
</evidence>
<sequence>MHRYAGVHALALLQCYSLAGSRTLNNECKRSARSPENVSARGFVTALKLVRSFSGLKTGTMWIPTEHEKLGVVLASFRGTVQHGLPLEIGDTVQILEKCEGWYRGFVLKNPNAKGIFPCSYIHLKNAQIKNKGQFETVVPTEDTVITEMTSTLREWGIIWKQLYVKNEGDLFHRLWHVMNEILDLRRQVLVGHLTHDRMKDVKQHITARLDWGNEQLGLDLVPRKEFSMVDPDDISVTELYRLMEHRHRKKDTPVPASTHHLFVQMKSLMSLNLGEELEVFFYIYDSRESRPLSERFFVKLNKNGVPRSPEKTETHCTLFVDLGSSDLRKDVYIVVHIIRIGRMCAGEKKNTCSVQYRRPFGCAVFSIADLLTADTKDDQILKVYACNTESDWSQIHDSIIKKVNSRYNLSGSNTGLAVTLQLLHGDIEQLRREYMAIFSRGVSITRKLGFSDVIMPGDMRNDLYIILEKGEFEKGGKTVARNVEITVYALDADGQILRGYVLAGSGEPGSDEYHSFVLYHNNSPRWAEQIKLPIPVDVFRGSHVRFEFRHCSTKDKAEKKLFGFSFVHLMQEDGRTLPDGTHELIVYKCEENANLQDCARYLSLACFKTNLSGNNQAVKNSKESFWITSFLCSTKLTQNGEMLDLLKWRMHPDRISESLSKLKEIDGSEIVKFLQDTLDALFGILDESSQRFSLKVFDSLVHIINLLQDSKFQHFKPVMDTYIEGHFAGALSYRDLIKVLKWYVDRIIDAEHQDHIQRVLKATEYIFKYIIQSRRLYAIATGGQNEEEFRCCMHELFMSIRFFLSQESKGSSPISHTQTVFLQAFPAVYGELLKLFTVTEVASFVRETLGSLPDISQSDCPLETVKLQCISKTVESQLYTNPESRCVLLPVVLRLLQTHLQSNEIW</sequence>
<protein>
    <recommendedName>
        <fullName evidence="12">Dedicator of cytokinesis 4b</fullName>
    </recommendedName>
</protein>
<dbReference type="EMBL" id="JABFDY010000018">
    <property type="protein sequence ID" value="KAF7693988.1"/>
    <property type="molecule type" value="Genomic_DNA"/>
</dbReference>
<keyword evidence="3" id="KW-0963">Cytoplasm</keyword>
<feature type="domain" description="SH3" evidence="8">
    <location>
        <begin position="66"/>
        <end position="127"/>
    </location>
</feature>
<dbReference type="GO" id="GO:0005886">
    <property type="term" value="C:plasma membrane"/>
    <property type="evidence" value="ECO:0007669"/>
    <property type="project" value="TreeGrafter"/>
</dbReference>
<dbReference type="SMART" id="SM00326">
    <property type="entry name" value="SH3"/>
    <property type="match status" value="1"/>
</dbReference>
<evidence type="ECO:0000313" key="10">
    <source>
        <dbReference type="EMBL" id="KAF7693988.1"/>
    </source>
</evidence>
<dbReference type="InterPro" id="IPR056372">
    <property type="entry name" value="TPR_DOCK"/>
</dbReference>
<dbReference type="Proteomes" id="UP000606274">
    <property type="component" value="Unassembled WGS sequence"/>
</dbReference>
<dbReference type="InterPro" id="IPR032376">
    <property type="entry name" value="DOCK_N"/>
</dbReference>
<dbReference type="PROSITE" id="PS51650">
    <property type="entry name" value="C2_DOCK"/>
    <property type="match status" value="1"/>
</dbReference>